<feature type="transmembrane region" description="Helical" evidence="1">
    <location>
        <begin position="213"/>
        <end position="233"/>
    </location>
</feature>
<feature type="transmembrane region" description="Helical" evidence="1">
    <location>
        <begin position="141"/>
        <end position="165"/>
    </location>
</feature>
<keyword evidence="4" id="KW-1185">Reference proteome</keyword>
<protein>
    <recommendedName>
        <fullName evidence="2">DUF7789 domain-containing protein</fullName>
    </recommendedName>
</protein>
<sequence length="359" mass="41041">MADISPSADSTSSVDYDHYGIVSTSRSTISLGFDRAYTLVGLTNTEYLFLGISILNIFAVLGLTIYQLVNVIEVKNYFEIIFTVLIIFNAACCLFYTIHGLLQERPYELYALISTLIIILLHFIVQFAVTTDHSPVKLARLIAACIFVPLNLFLMVLVVQNFGWLELKIVGASEALQQMYRQTTKFSTLLKFDFQITMSFAILFMKLKFDQSLTFTKAELIIISLAVAFSMAWDMLGYVMMWKEVTIGAFVFLFSGMVKPGFYLYKIITLYQVLPLSSTKSSLYIIYTMLTAAAVALIVWLFLMVEFYFVYQNFGKGLREHAYNLTNSETTGLLSNQKFNRRSRRQKQNTERSYFVVQC</sequence>
<dbReference type="Proteomes" id="UP000597762">
    <property type="component" value="Unassembled WGS sequence"/>
</dbReference>
<dbReference type="InterPro" id="IPR056691">
    <property type="entry name" value="DUF7789"/>
</dbReference>
<dbReference type="Pfam" id="PF25044">
    <property type="entry name" value="DUF7789"/>
    <property type="match status" value="2"/>
</dbReference>
<evidence type="ECO:0000313" key="4">
    <source>
        <dbReference type="Proteomes" id="UP000597762"/>
    </source>
</evidence>
<keyword evidence="1" id="KW-0472">Membrane</keyword>
<feature type="transmembrane region" description="Helical" evidence="1">
    <location>
        <begin position="109"/>
        <end position="129"/>
    </location>
</feature>
<proteinExistence type="predicted"/>
<dbReference type="PANTHER" id="PTHR39299:SF1">
    <property type="entry name" value="TRANSMEMBRANE PROTEIN"/>
    <property type="match status" value="1"/>
</dbReference>
<dbReference type="AlphaFoldDB" id="A0A812C932"/>
<evidence type="ECO:0000256" key="1">
    <source>
        <dbReference type="SAM" id="Phobius"/>
    </source>
</evidence>
<name>A0A812C932_ACAPH</name>
<feature type="transmembrane region" description="Helical" evidence="1">
    <location>
        <begin position="186"/>
        <end position="207"/>
    </location>
</feature>
<organism evidence="3 4">
    <name type="scientific">Acanthosepion pharaonis</name>
    <name type="common">Pharaoh cuttlefish</name>
    <name type="synonym">Sepia pharaonis</name>
    <dbReference type="NCBI Taxonomy" id="158019"/>
    <lineage>
        <taxon>Eukaryota</taxon>
        <taxon>Metazoa</taxon>
        <taxon>Spiralia</taxon>
        <taxon>Lophotrochozoa</taxon>
        <taxon>Mollusca</taxon>
        <taxon>Cephalopoda</taxon>
        <taxon>Coleoidea</taxon>
        <taxon>Decapodiformes</taxon>
        <taxon>Sepiida</taxon>
        <taxon>Sepiina</taxon>
        <taxon>Sepiidae</taxon>
        <taxon>Acanthosepion</taxon>
    </lineage>
</organism>
<dbReference type="PANTHER" id="PTHR39299">
    <property type="entry name" value="TRANSMEMBRANE PROTEIN"/>
    <property type="match status" value="1"/>
</dbReference>
<gene>
    <name evidence="3" type="ORF">SPHA_31709</name>
</gene>
<dbReference type="EMBL" id="CAHIKZ030001309">
    <property type="protein sequence ID" value="CAE1259477.1"/>
    <property type="molecule type" value="Genomic_DNA"/>
</dbReference>
<feature type="domain" description="DUF7789" evidence="2">
    <location>
        <begin position="43"/>
        <end position="160"/>
    </location>
</feature>
<evidence type="ECO:0000259" key="2">
    <source>
        <dbReference type="Pfam" id="PF25044"/>
    </source>
</evidence>
<feature type="transmembrane region" description="Helical" evidence="1">
    <location>
        <begin position="47"/>
        <end position="68"/>
    </location>
</feature>
<evidence type="ECO:0000313" key="3">
    <source>
        <dbReference type="EMBL" id="CAE1259477.1"/>
    </source>
</evidence>
<comment type="caution">
    <text evidence="3">The sequence shown here is derived from an EMBL/GenBank/DDBJ whole genome shotgun (WGS) entry which is preliminary data.</text>
</comment>
<dbReference type="OrthoDB" id="2448307at2759"/>
<accession>A0A812C932</accession>
<reference evidence="3" key="1">
    <citation type="submission" date="2021-01" db="EMBL/GenBank/DDBJ databases">
        <authorList>
            <person name="Li R."/>
            <person name="Bekaert M."/>
        </authorList>
    </citation>
    <scope>NUCLEOTIDE SEQUENCE</scope>
    <source>
        <strain evidence="3">Farmed</strain>
    </source>
</reference>
<keyword evidence="1" id="KW-0812">Transmembrane</keyword>
<feature type="transmembrane region" description="Helical" evidence="1">
    <location>
        <begin position="80"/>
        <end position="102"/>
    </location>
</feature>
<feature type="transmembrane region" description="Helical" evidence="1">
    <location>
        <begin position="285"/>
        <end position="311"/>
    </location>
</feature>
<keyword evidence="1" id="KW-1133">Transmembrane helix</keyword>
<feature type="domain" description="DUF7789" evidence="2">
    <location>
        <begin position="170"/>
        <end position="307"/>
    </location>
</feature>
<feature type="transmembrane region" description="Helical" evidence="1">
    <location>
        <begin position="245"/>
        <end position="265"/>
    </location>
</feature>